<dbReference type="PROSITE" id="PS51278">
    <property type="entry name" value="GATASE_TYPE_2"/>
    <property type="match status" value="1"/>
</dbReference>
<accession>A0AAQ4CWJ3</accession>
<dbReference type="EMBL" id="AP025226">
    <property type="protein sequence ID" value="BDC00175.1"/>
    <property type="molecule type" value="Genomic_DNA"/>
</dbReference>
<dbReference type="PANTHER" id="PTHR42824">
    <property type="entry name" value="GLUTAMINE AMIDOTRANSFERASE"/>
    <property type="match status" value="1"/>
</dbReference>
<proteinExistence type="predicted"/>
<gene>
    <name evidence="3" type="ORF">SACC_31910</name>
</gene>
<evidence type="ECO:0000259" key="2">
    <source>
        <dbReference type="PROSITE" id="PS51278"/>
    </source>
</evidence>
<dbReference type="KEGG" id="scas:SACC_31910"/>
<sequence length="243" mass="28201">MCRFLAFHTKDSLSKEHVNALIKASRNDIFSKYGSHPDGWGLVAFVRNNSKWRVFYYRSEDPIYEDPYINTIIDVIKGEEIIGVIHARKAGSKFLIGLTHTHPYFTRAGIYDLYFAHNGSVSRQIFKEPNKPYTDSYLILEEIKNLIETNNITPFDAYSSVIERLKDYATSLNSTLIFYNKSGGPSILVGYYYNKNRLINETKEEYYKLYTDNKGYVFSSTIKYYLDKLTEIEELVLGSIVHI</sequence>
<dbReference type="Gene3D" id="3.60.20.10">
    <property type="entry name" value="Glutamine Phosphoribosylpyrophosphate, subunit 1, domain 1"/>
    <property type="match status" value="1"/>
</dbReference>
<dbReference type="Proteomes" id="UP001319921">
    <property type="component" value="Chromosome"/>
</dbReference>
<dbReference type="Pfam" id="PF13230">
    <property type="entry name" value="GATase_4"/>
    <property type="match status" value="1"/>
</dbReference>
<evidence type="ECO:0000313" key="3">
    <source>
        <dbReference type="EMBL" id="BDC00175.1"/>
    </source>
</evidence>
<dbReference type="RefSeq" id="WP_229570890.1">
    <property type="nucleotide sequence ID" value="NZ_AP025226.1"/>
</dbReference>
<reference evidence="3 4" key="1">
    <citation type="journal article" date="2022" name="Microbiol. Resour. Announc.">
        <title>Complete Genome Sequence of the Hyperthermophilic and Acidophilic Archaeon Saccharolobus caldissimus Strain HS-3T.</title>
        <authorList>
            <person name="Sakai H.D."/>
            <person name="Kurosawa N."/>
        </authorList>
    </citation>
    <scope>NUCLEOTIDE SEQUENCE [LARGE SCALE GENOMIC DNA]</scope>
    <source>
        <strain evidence="3 4">JCM32116</strain>
    </source>
</reference>
<dbReference type="PANTHER" id="PTHR42824:SF1">
    <property type="entry name" value="GLUTAMINE AMIDOTRANSFERASE YAFJ-RELATED"/>
    <property type="match status" value="1"/>
</dbReference>
<feature type="domain" description="Glutamine amidotransferase type-2" evidence="2">
    <location>
        <begin position="2"/>
        <end position="243"/>
    </location>
</feature>
<keyword evidence="4" id="KW-1185">Reference proteome</keyword>
<dbReference type="InterPro" id="IPR026869">
    <property type="entry name" value="EgtC-like"/>
</dbReference>
<evidence type="ECO:0000256" key="1">
    <source>
        <dbReference type="ARBA" id="ARBA00022962"/>
    </source>
</evidence>
<dbReference type="GeneID" id="68867914"/>
<keyword evidence="1 3" id="KW-0315">Glutamine amidotransferase</keyword>
<name>A0AAQ4CWJ3_9CREN</name>
<evidence type="ECO:0000313" key="4">
    <source>
        <dbReference type="Proteomes" id="UP001319921"/>
    </source>
</evidence>
<dbReference type="InterPro" id="IPR017932">
    <property type="entry name" value="GATase_2_dom"/>
</dbReference>
<dbReference type="InterPro" id="IPR029055">
    <property type="entry name" value="Ntn_hydrolases_N"/>
</dbReference>
<dbReference type="SUPFAM" id="SSF56235">
    <property type="entry name" value="N-terminal nucleophile aminohydrolases (Ntn hydrolases)"/>
    <property type="match status" value="1"/>
</dbReference>
<dbReference type="AlphaFoldDB" id="A0AAQ4CWJ3"/>
<organism evidence="3 4">
    <name type="scientific">Saccharolobus caldissimus</name>
    <dbReference type="NCBI Taxonomy" id="1702097"/>
    <lineage>
        <taxon>Archaea</taxon>
        <taxon>Thermoproteota</taxon>
        <taxon>Thermoprotei</taxon>
        <taxon>Sulfolobales</taxon>
        <taxon>Sulfolobaceae</taxon>
        <taxon>Saccharolobus</taxon>
    </lineage>
</organism>
<protein>
    <submittedName>
        <fullName evidence="3">Glutamine amidotransferase</fullName>
    </submittedName>
</protein>